<dbReference type="InterPro" id="IPR056792">
    <property type="entry name" value="PRC_RimM"/>
</dbReference>
<dbReference type="InterPro" id="IPR002676">
    <property type="entry name" value="RimM_N"/>
</dbReference>
<dbReference type="AlphaFoldDB" id="A0A3R9Z681"/>
<comment type="similarity">
    <text evidence="5">Belongs to the RimM family.</text>
</comment>
<comment type="subunit">
    <text evidence="5">Binds ribosomal protein uS19.</text>
</comment>
<dbReference type="Proteomes" id="UP000274661">
    <property type="component" value="Unassembled WGS sequence"/>
</dbReference>
<dbReference type="GO" id="GO:0005840">
    <property type="term" value="C:ribosome"/>
    <property type="evidence" value="ECO:0007669"/>
    <property type="project" value="InterPro"/>
</dbReference>
<dbReference type="InterPro" id="IPR011961">
    <property type="entry name" value="RimM"/>
</dbReference>
<comment type="function">
    <text evidence="5">An accessory protein needed during the final step in the assembly of 30S ribosomal subunit, possibly for assembly of the head region. Essential for efficient processing of 16S rRNA. May be needed both before and after RbfA during the maturation of 16S rRNA. It has affinity for free ribosomal 30S subunits but not for 70S ribosomes.</text>
</comment>
<feature type="domain" description="RimM N-terminal" evidence="6">
    <location>
        <begin position="21"/>
        <end position="96"/>
    </location>
</feature>
<organism evidence="8 9">
    <name type="scientific">Sphingomonas ginkgonis</name>
    <dbReference type="NCBI Taxonomy" id="2315330"/>
    <lineage>
        <taxon>Bacteria</taxon>
        <taxon>Pseudomonadati</taxon>
        <taxon>Pseudomonadota</taxon>
        <taxon>Alphaproteobacteria</taxon>
        <taxon>Sphingomonadales</taxon>
        <taxon>Sphingomonadaceae</taxon>
        <taxon>Sphingomonas</taxon>
    </lineage>
</organism>
<evidence type="ECO:0000256" key="2">
    <source>
        <dbReference type="ARBA" id="ARBA00022517"/>
    </source>
</evidence>
<dbReference type="Gene3D" id="2.40.30.60">
    <property type="entry name" value="RimM"/>
    <property type="match status" value="1"/>
</dbReference>
<dbReference type="PANTHER" id="PTHR33692:SF1">
    <property type="entry name" value="RIBOSOME MATURATION FACTOR RIMM"/>
    <property type="match status" value="1"/>
</dbReference>
<dbReference type="GO" id="GO:0043022">
    <property type="term" value="F:ribosome binding"/>
    <property type="evidence" value="ECO:0007669"/>
    <property type="project" value="InterPro"/>
</dbReference>
<comment type="subcellular location">
    <subcellularLocation>
        <location evidence="5">Cytoplasm</location>
    </subcellularLocation>
</comment>
<dbReference type="GO" id="GO:0005737">
    <property type="term" value="C:cytoplasm"/>
    <property type="evidence" value="ECO:0007669"/>
    <property type="project" value="UniProtKB-SubCell"/>
</dbReference>
<proteinExistence type="inferred from homology"/>
<dbReference type="Pfam" id="PF01782">
    <property type="entry name" value="RimM"/>
    <property type="match status" value="1"/>
</dbReference>
<dbReference type="RefSeq" id="WP_126718588.1">
    <property type="nucleotide sequence ID" value="NZ_RWJF01000001.1"/>
</dbReference>
<evidence type="ECO:0000256" key="4">
    <source>
        <dbReference type="ARBA" id="ARBA00023186"/>
    </source>
</evidence>
<evidence type="ECO:0000256" key="5">
    <source>
        <dbReference type="HAMAP-Rule" id="MF_00014"/>
    </source>
</evidence>
<dbReference type="InterPro" id="IPR036976">
    <property type="entry name" value="RimM_N_sf"/>
</dbReference>
<dbReference type="Gene3D" id="2.30.30.240">
    <property type="entry name" value="PRC-barrel domain"/>
    <property type="match status" value="1"/>
</dbReference>
<dbReference type="GO" id="GO:0042274">
    <property type="term" value="P:ribosomal small subunit biogenesis"/>
    <property type="evidence" value="ECO:0007669"/>
    <property type="project" value="UniProtKB-UniRule"/>
</dbReference>
<feature type="domain" description="Ribosome maturation factor RimM PRC barrel" evidence="7">
    <location>
        <begin position="110"/>
        <end position="158"/>
    </location>
</feature>
<evidence type="ECO:0000256" key="3">
    <source>
        <dbReference type="ARBA" id="ARBA00022552"/>
    </source>
</evidence>
<dbReference type="EMBL" id="RWJF01000001">
    <property type="protein sequence ID" value="RST30754.1"/>
    <property type="molecule type" value="Genomic_DNA"/>
</dbReference>
<keyword evidence="3 5" id="KW-0698">rRNA processing</keyword>
<comment type="domain">
    <text evidence="5">The PRC barrel domain binds ribosomal protein uS19.</text>
</comment>
<evidence type="ECO:0000256" key="1">
    <source>
        <dbReference type="ARBA" id="ARBA00022490"/>
    </source>
</evidence>
<dbReference type="NCBIfam" id="TIGR02273">
    <property type="entry name" value="16S_RimM"/>
    <property type="match status" value="1"/>
</dbReference>
<name>A0A3R9Z681_9SPHN</name>
<dbReference type="SUPFAM" id="SSF50447">
    <property type="entry name" value="Translation proteins"/>
    <property type="match status" value="1"/>
</dbReference>
<evidence type="ECO:0000259" key="6">
    <source>
        <dbReference type="Pfam" id="PF01782"/>
    </source>
</evidence>
<evidence type="ECO:0000259" key="7">
    <source>
        <dbReference type="Pfam" id="PF24986"/>
    </source>
</evidence>
<sequence>MTGQASPGHPRGGSSTSRVTLAAIAGAHGVRGELRLKLFGESPDTLAAQKQVLVGGRPFELASLKDGGKVAIARLAGVTDRDSAEALRGQLVEIERGALPPLEDGEYYHADLVGLPCVDPSGEPVGTVVAVENFGAGDLLDVELAGGRTSLIPFRDGIADLAGDRIVVDREFLA</sequence>
<protein>
    <recommendedName>
        <fullName evidence="5">Ribosome maturation factor RimM</fullName>
    </recommendedName>
</protein>
<dbReference type="InterPro" id="IPR011033">
    <property type="entry name" value="PRC_barrel-like_sf"/>
</dbReference>
<keyword evidence="1 5" id="KW-0963">Cytoplasm</keyword>
<accession>A0A3R9Z681</accession>
<evidence type="ECO:0000313" key="9">
    <source>
        <dbReference type="Proteomes" id="UP000274661"/>
    </source>
</evidence>
<dbReference type="Pfam" id="PF24986">
    <property type="entry name" value="PRC_RimM"/>
    <property type="match status" value="1"/>
</dbReference>
<dbReference type="PANTHER" id="PTHR33692">
    <property type="entry name" value="RIBOSOME MATURATION FACTOR RIMM"/>
    <property type="match status" value="1"/>
</dbReference>
<keyword evidence="9" id="KW-1185">Reference proteome</keyword>
<gene>
    <name evidence="5 8" type="primary">rimM</name>
    <name evidence="8" type="ORF">HMF7854_07835</name>
</gene>
<dbReference type="SUPFAM" id="SSF50346">
    <property type="entry name" value="PRC-barrel domain"/>
    <property type="match status" value="1"/>
</dbReference>
<keyword evidence="4 5" id="KW-0143">Chaperone</keyword>
<dbReference type="HAMAP" id="MF_00014">
    <property type="entry name" value="Ribosome_mat_RimM"/>
    <property type="match status" value="1"/>
</dbReference>
<dbReference type="InterPro" id="IPR009000">
    <property type="entry name" value="Transl_B-barrel_sf"/>
</dbReference>
<evidence type="ECO:0000313" key="8">
    <source>
        <dbReference type="EMBL" id="RST30754.1"/>
    </source>
</evidence>
<keyword evidence="2 5" id="KW-0690">Ribosome biogenesis</keyword>
<dbReference type="OrthoDB" id="9788191at2"/>
<reference evidence="8 9" key="1">
    <citation type="submission" date="2018-12" db="EMBL/GenBank/DDBJ databases">
        <title>Sphingomonas sp. HMF7854 Genome sequencing and assembly.</title>
        <authorList>
            <person name="Cha I."/>
            <person name="Kang H."/>
            <person name="Kim H."/>
            <person name="Kang J."/>
            <person name="Joh K."/>
        </authorList>
    </citation>
    <scope>NUCLEOTIDE SEQUENCE [LARGE SCALE GENOMIC DNA]</scope>
    <source>
        <strain evidence="8 9">HMF7854</strain>
    </source>
</reference>
<dbReference type="GO" id="GO:0006364">
    <property type="term" value="P:rRNA processing"/>
    <property type="evidence" value="ECO:0007669"/>
    <property type="project" value="UniProtKB-UniRule"/>
</dbReference>
<comment type="caution">
    <text evidence="8">The sequence shown here is derived from an EMBL/GenBank/DDBJ whole genome shotgun (WGS) entry which is preliminary data.</text>
</comment>